<proteinExistence type="predicted"/>
<keyword evidence="1" id="KW-0812">Transmembrane</keyword>
<dbReference type="PANTHER" id="PTHR38442">
    <property type="entry name" value="INNER MEMBRANE PROTEIN-RELATED"/>
    <property type="match status" value="1"/>
</dbReference>
<comment type="caution">
    <text evidence="2">The sequence shown here is derived from an EMBL/GenBank/DDBJ whole genome shotgun (WGS) entry which is preliminary data.</text>
</comment>
<dbReference type="RefSeq" id="WP_006696078.1">
    <property type="nucleotide sequence ID" value="NZ_JH376858.1"/>
</dbReference>
<accession>A0ABP2MRB9</accession>
<evidence type="ECO:0000313" key="3">
    <source>
        <dbReference type="Proteomes" id="UP000003175"/>
    </source>
</evidence>
<keyword evidence="3" id="KW-1185">Reference proteome</keyword>
<dbReference type="EMBL" id="ADGH01000004">
    <property type="protein sequence ID" value="EHG25323.1"/>
    <property type="molecule type" value="Genomic_DNA"/>
</dbReference>
<dbReference type="InterPro" id="IPR007383">
    <property type="entry name" value="DUF445"/>
</dbReference>
<dbReference type="Proteomes" id="UP000003175">
    <property type="component" value="Unassembled WGS sequence"/>
</dbReference>
<dbReference type="PANTHER" id="PTHR38442:SF1">
    <property type="entry name" value="INNER MEMBRANE PROTEIN"/>
    <property type="match status" value="1"/>
</dbReference>
<name>A0ABP2MRB9_9FIRM</name>
<dbReference type="Pfam" id="PF04286">
    <property type="entry name" value="DUF445"/>
    <property type="match status" value="1"/>
</dbReference>
<reference evidence="2 3" key="1">
    <citation type="submission" date="2011-08" db="EMBL/GenBank/DDBJ databases">
        <title>The Genome Sequence of Selenomonas noxia F0398.</title>
        <authorList>
            <consortium name="The Broad Institute Genome Sequencing Platform"/>
            <person name="Earl A."/>
            <person name="Ward D."/>
            <person name="Feldgarden M."/>
            <person name="Gevers D."/>
            <person name="Izard J."/>
            <person name="Ganesan A."/>
            <person name="Blanton J.M."/>
            <person name="Baranova O.V."/>
            <person name="Tanner A.C."/>
            <person name="Dewhirst F.E."/>
            <person name="Young S.K."/>
            <person name="Zeng Q."/>
            <person name="Gargeya S."/>
            <person name="Fitzgerald M."/>
            <person name="Haas B."/>
            <person name="Abouelleil A."/>
            <person name="Alvarado L."/>
            <person name="Arachchi H.M."/>
            <person name="Berlin A."/>
            <person name="Brown A."/>
            <person name="Chapman S.B."/>
            <person name="Chen Z."/>
            <person name="Dunbar C."/>
            <person name="Freedman E."/>
            <person name="Gearin G."/>
            <person name="Gellesch M."/>
            <person name="Goldberg J."/>
            <person name="Griggs A."/>
            <person name="Gujja S."/>
            <person name="Heiman D."/>
            <person name="Howarth C."/>
            <person name="Larson L."/>
            <person name="Lui A."/>
            <person name="MacDonald P.J.P."/>
            <person name="Montmayeur A."/>
            <person name="Murphy C."/>
            <person name="Neiman D."/>
            <person name="Pearson M."/>
            <person name="Priest M."/>
            <person name="Roberts A."/>
            <person name="Saif S."/>
            <person name="Shea T."/>
            <person name="Shenoy N."/>
            <person name="Sisk P."/>
            <person name="Stolte C."/>
            <person name="Sykes S."/>
            <person name="Wortman J."/>
            <person name="Nusbaum C."/>
            <person name="Birren B."/>
        </authorList>
    </citation>
    <scope>NUCLEOTIDE SEQUENCE [LARGE SCALE GENOMIC DNA]</scope>
    <source>
        <strain evidence="2 3">F0398</strain>
    </source>
</reference>
<keyword evidence="1" id="KW-1133">Transmembrane helix</keyword>
<evidence type="ECO:0000256" key="1">
    <source>
        <dbReference type="SAM" id="Phobius"/>
    </source>
</evidence>
<gene>
    <name evidence="2" type="ORF">HMPREF9432_00703</name>
</gene>
<organism evidence="2 3">
    <name type="scientific">Selenomonas noxia F0398</name>
    <dbReference type="NCBI Taxonomy" id="702437"/>
    <lineage>
        <taxon>Bacteria</taxon>
        <taxon>Bacillati</taxon>
        <taxon>Bacillota</taxon>
        <taxon>Negativicutes</taxon>
        <taxon>Selenomonadales</taxon>
        <taxon>Selenomonadaceae</taxon>
        <taxon>Selenomonas</taxon>
    </lineage>
</organism>
<feature type="transmembrane region" description="Helical" evidence="1">
    <location>
        <begin position="403"/>
        <end position="423"/>
    </location>
</feature>
<evidence type="ECO:0000313" key="2">
    <source>
        <dbReference type="EMBL" id="EHG25323.1"/>
    </source>
</evidence>
<keyword evidence="1" id="KW-0472">Membrane</keyword>
<sequence length="427" mass="48765">MIGVNKADAALAGSFLAFLASLYLHLQFPNALWADGLLTVSEAALVGGAADWFAVTALFRKPLGFPYHTAILPRRRDSFIQSIVIMVQKEFFSRRKIFRHMEKIHLIPMLQEYLQRKETEEQLTGMVLHFIRASFLRKNNKKMIAYLSMRLKALLLRENPLELMHRFALLAGSNGWNKRALMRISSLLVSEVSTEETRTSIRDALAQLEYEKIGDGFLSHLLEATNTVNLDEGAELIQRHTCNVLKELGRENSSLQNNTLALIHDCLSDLRRDEEVIHLIGELQEKIAQELPIDETLARLFQGVRKHFQMDLSREVDPIEEHMPAFYLQLRNILHVEYQHMLSLVQSRQELQKIIAKVLYDLLARSALHAQTLVGVVVGNVLSRLTDEELNHLIYDKVEQDLLWIRINGSLVGGCIGLLLFICTNVL</sequence>
<evidence type="ECO:0008006" key="4">
    <source>
        <dbReference type="Google" id="ProtNLM"/>
    </source>
</evidence>
<protein>
    <recommendedName>
        <fullName evidence="4">DUF445 domain-containing protein</fullName>
    </recommendedName>
</protein>